<evidence type="ECO:0000313" key="3">
    <source>
        <dbReference type="Proteomes" id="UP000588604"/>
    </source>
</evidence>
<gene>
    <name evidence="2" type="ORF">FHS59_003450</name>
</gene>
<dbReference type="Proteomes" id="UP000588604">
    <property type="component" value="Unassembled WGS sequence"/>
</dbReference>
<dbReference type="EMBL" id="JACIJO010000003">
    <property type="protein sequence ID" value="MBB6327807.1"/>
    <property type="molecule type" value="Genomic_DNA"/>
</dbReference>
<feature type="transmembrane region" description="Helical" evidence="1">
    <location>
        <begin position="601"/>
        <end position="625"/>
    </location>
</feature>
<protein>
    <submittedName>
        <fullName evidence="2">Uncharacterized protein</fullName>
    </submittedName>
</protein>
<feature type="transmembrane region" description="Helical" evidence="1">
    <location>
        <begin position="559"/>
        <end position="580"/>
    </location>
</feature>
<dbReference type="RefSeq" id="WP_184496565.1">
    <property type="nucleotide sequence ID" value="NZ_JACIJO010000003.1"/>
</dbReference>
<keyword evidence="1" id="KW-0812">Transmembrane</keyword>
<organism evidence="2 3">
    <name type="scientific">Algoriphagus iocasae</name>
    <dbReference type="NCBI Taxonomy" id="1836499"/>
    <lineage>
        <taxon>Bacteria</taxon>
        <taxon>Pseudomonadati</taxon>
        <taxon>Bacteroidota</taxon>
        <taxon>Cytophagia</taxon>
        <taxon>Cytophagales</taxon>
        <taxon>Cyclobacteriaceae</taxon>
        <taxon>Algoriphagus</taxon>
    </lineage>
</organism>
<feature type="transmembrane region" description="Helical" evidence="1">
    <location>
        <begin position="631"/>
        <end position="653"/>
    </location>
</feature>
<sequence length="1138" mass="132192">MNRIGLLLWIGGMVILGLMSAYLFSQANLNREELDNQASRNILMIRDALLKSTEDLRAEIRSFSWYIFASHGDNKTQKQAAALQQNDRDNDKFKFSIAQNSTPEVFFTDSVVISKIPLQSLWLEGKDASWFNAMLNDTKEVHFKKIFNIPNQKDSDMTFLSTKVSYQNWLREMGEKNIFFDELVFIRENGEVLYPKKLEGLSFAEDINKDLTDSIRGYSGKFQLQLFSNQYSAYIVPLVQGNTKIWVLGLIQQGNLEKAAYKIDFTILVISVLALIILLALLPIISFLSMGKGDVLSQKKVITIGASLLMFMLVAGWTCSYFIHFGHELEKDEILAGAAKHHLSEKICYMLQQLEKEKIDSSNVNEIFQADSKGQLVKYQTLNYHTIKDSLDFSFYSVSHRNYYQYHQNDKKEDPLFMERIFSQTDGVPEQIISKQGKENVQAISFKMQYPPLEDERRFLLVKKSGEVVYASSKFQIQFTQLQSVVEAEKWETFETIFNYDESYLEDNWIQPIRINGHEYKALISPMNLGSNHEPLWYIYLVDLNNYHIQSGLAAMESFLFTSLYLVVILLMFSLTNFLIKQKYNWKKFLFWWILYREHKAVNFKYASIALFIFISLWFIGSLVIDSLHGSLILIFSCGIFSILLVYGILYFGEKNSEYQNKKPYYFFFLIWFIGLGFLPGLSISDAVFEMEEKIWDESLINNVKQSVELDSLNKNCKNCDFNWYQEKRSSLFSTTILTHDKHVSRFINPHPAIYHKAASSIGFDLGDETEHSFNWVTIVVLVLLLLFLLLFWHTLNFLLKKLFWLDFNVREENALGSIIQSELNHCINLRLFLTGCDSNVSRYWIYSQFRLKEDELLIIDCSDTGLEIPNPIKFIGKKALLIEDVHTLDSVDEFMKSIPDIHELSSSIHLILSSGISWRNLVSRLSSDEAKVRFSELMNGYYFEFVPLKPQTNSIAIHTQNTFNEEELELYFYKRGLISKNSEDPNARLLLQRYGKAYFYNIWAELSLEEKNVCYSYAMEGFLNYQHYDEVVELFQKGVISKSELAGNLQLFSKTFRFFVLATISTRMKKEIKEYRKKNSNAGNVQWAVFSFLIVAIGLVAYFERSFFTELQALVTGILGLVTFVAGEVRRFFVQKS</sequence>
<evidence type="ECO:0000313" key="2">
    <source>
        <dbReference type="EMBL" id="MBB6327807.1"/>
    </source>
</evidence>
<evidence type="ECO:0000256" key="1">
    <source>
        <dbReference type="SAM" id="Phobius"/>
    </source>
</evidence>
<comment type="caution">
    <text evidence="2">The sequence shown here is derived from an EMBL/GenBank/DDBJ whole genome shotgun (WGS) entry which is preliminary data.</text>
</comment>
<accession>A0A841MQK4</accession>
<reference evidence="2 3" key="1">
    <citation type="submission" date="2020-08" db="EMBL/GenBank/DDBJ databases">
        <title>Genomic Encyclopedia of Type Strains, Phase IV (KMG-IV): sequencing the most valuable type-strain genomes for metagenomic binning, comparative biology and taxonomic classification.</title>
        <authorList>
            <person name="Goeker M."/>
        </authorList>
    </citation>
    <scope>NUCLEOTIDE SEQUENCE [LARGE SCALE GENOMIC DNA]</scope>
    <source>
        <strain evidence="2 3">DSM 102044</strain>
    </source>
</reference>
<feature type="transmembrane region" description="Helical" evidence="1">
    <location>
        <begin position="1086"/>
        <end position="1104"/>
    </location>
</feature>
<keyword evidence="1" id="KW-0472">Membrane</keyword>
<name>A0A841MQK4_9BACT</name>
<proteinExistence type="predicted"/>
<keyword evidence="3" id="KW-1185">Reference proteome</keyword>
<dbReference type="AlphaFoldDB" id="A0A841MQK4"/>
<feature type="transmembrane region" description="Helical" evidence="1">
    <location>
        <begin position="774"/>
        <end position="793"/>
    </location>
</feature>
<feature type="transmembrane region" description="Helical" evidence="1">
    <location>
        <begin position="1110"/>
        <end position="1128"/>
    </location>
</feature>
<feature type="transmembrane region" description="Helical" evidence="1">
    <location>
        <begin position="665"/>
        <end position="684"/>
    </location>
</feature>
<feature type="transmembrane region" description="Helical" evidence="1">
    <location>
        <begin position="301"/>
        <end position="323"/>
    </location>
</feature>
<feature type="transmembrane region" description="Helical" evidence="1">
    <location>
        <begin position="265"/>
        <end position="289"/>
    </location>
</feature>
<keyword evidence="1" id="KW-1133">Transmembrane helix</keyword>